<reference evidence="6" key="1">
    <citation type="submission" date="2018-05" db="EMBL/GenBank/DDBJ databases">
        <authorList>
            <person name="Lanie J.A."/>
            <person name="Ng W.-L."/>
            <person name="Kazmierczak K.M."/>
            <person name="Andrzejewski T.M."/>
            <person name="Davidsen T.M."/>
            <person name="Wayne K.J."/>
            <person name="Tettelin H."/>
            <person name="Glass J.I."/>
            <person name="Rusch D."/>
            <person name="Podicherti R."/>
            <person name="Tsui H.-C.T."/>
            <person name="Winkler M.E."/>
        </authorList>
    </citation>
    <scope>NUCLEOTIDE SEQUENCE</scope>
</reference>
<accession>A0A381T5V6</accession>
<dbReference type="GO" id="GO:0006096">
    <property type="term" value="P:glycolytic process"/>
    <property type="evidence" value="ECO:0007669"/>
    <property type="project" value="UniProtKB-KW"/>
</dbReference>
<comment type="similarity">
    <text evidence="1">Belongs to the phosphoglycerate mutase family. BPG-dependent PGAM subfamily.</text>
</comment>
<dbReference type="AlphaFoldDB" id="A0A381T5V6"/>
<evidence type="ECO:0000313" key="6">
    <source>
        <dbReference type="EMBL" id="SVA11555.1"/>
    </source>
</evidence>
<evidence type="ECO:0000256" key="2">
    <source>
        <dbReference type="ARBA" id="ARBA00012028"/>
    </source>
</evidence>
<sequence>MKRAQNTLDIILKDMNLDNLPVHKSWKLNERHYGALQGLNKDDVKNKYGNDQFLKWRRSYDVPPPSLDKNDKSNPNNDPLYKEEKESLPLTECLKDTYERVIPYWMEVIQPALNDNAIIIAAHGNSLRALCKKLFDLSDENIVQLEIPTGNPLLINLNNSCKITSASYLDPSRSEKLPKIDT</sequence>
<dbReference type="InterPro" id="IPR029033">
    <property type="entry name" value="His_PPase_superfam"/>
</dbReference>
<dbReference type="SUPFAM" id="SSF53254">
    <property type="entry name" value="Phosphoglycerate mutase-like"/>
    <property type="match status" value="1"/>
</dbReference>
<evidence type="ECO:0000256" key="4">
    <source>
        <dbReference type="ARBA" id="ARBA00023235"/>
    </source>
</evidence>
<dbReference type="EMBL" id="UINC01004071">
    <property type="protein sequence ID" value="SVA11555.1"/>
    <property type="molecule type" value="Genomic_DNA"/>
</dbReference>
<dbReference type="CDD" id="cd07067">
    <property type="entry name" value="HP_PGM_like"/>
    <property type="match status" value="1"/>
</dbReference>
<organism evidence="6">
    <name type="scientific">marine metagenome</name>
    <dbReference type="NCBI Taxonomy" id="408172"/>
    <lineage>
        <taxon>unclassified sequences</taxon>
        <taxon>metagenomes</taxon>
        <taxon>ecological metagenomes</taxon>
    </lineage>
</organism>
<dbReference type="InterPro" id="IPR005952">
    <property type="entry name" value="Phosphogly_mut1"/>
</dbReference>
<protein>
    <recommendedName>
        <fullName evidence="2">phosphoglycerate mutase (2,3-diphosphoglycerate-dependent)</fullName>
        <ecNumber evidence="2">5.4.2.11</ecNumber>
    </recommendedName>
</protein>
<gene>
    <name evidence="6" type="ORF">METZ01_LOCUS64409</name>
</gene>
<dbReference type="Gene3D" id="3.40.50.1240">
    <property type="entry name" value="Phosphoglycerate mutase-like"/>
    <property type="match status" value="1"/>
</dbReference>
<feature type="region of interest" description="Disordered" evidence="5">
    <location>
        <begin position="59"/>
        <end position="85"/>
    </location>
</feature>
<dbReference type="PANTHER" id="PTHR11931">
    <property type="entry name" value="PHOSPHOGLYCERATE MUTASE"/>
    <property type="match status" value="1"/>
</dbReference>
<name>A0A381T5V6_9ZZZZ</name>
<dbReference type="NCBIfam" id="TIGR01258">
    <property type="entry name" value="pgm_1"/>
    <property type="match status" value="1"/>
</dbReference>
<dbReference type="InterPro" id="IPR013078">
    <property type="entry name" value="His_Pase_superF_clade-1"/>
</dbReference>
<proteinExistence type="inferred from homology"/>
<keyword evidence="4" id="KW-0413">Isomerase</keyword>
<evidence type="ECO:0000256" key="5">
    <source>
        <dbReference type="SAM" id="MobiDB-lite"/>
    </source>
</evidence>
<dbReference type="Pfam" id="PF00300">
    <property type="entry name" value="His_Phos_1"/>
    <property type="match status" value="2"/>
</dbReference>
<evidence type="ECO:0000256" key="3">
    <source>
        <dbReference type="ARBA" id="ARBA00023152"/>
    </source>
</evidence>
<dbReference type="GO" id="GO:0004619">
    <property type="term" value="F:phosphoglycerate mutase activity"/>
    <property type="evidence" value="ECO:0007669"/>
    <property type="project" value="UniProtKB-EC"/>
</dbReference>
<keyword evidence="3" id="KW-0324">Glycolysis</keyword>
<dbReference type="EC" id="5.4.2.11" evidence="2"/>
<evidence type="ECO:0000256" key="1">
    <source>
        <dbReference type="ARBA" id="ARBA00006717"/>
    </source>
</evidence>